<comment type="catalytic activity">
    <reaction evidence="12">
        <text>tRNA(Tyr) + L-tyrosine + ATP = L-tyrosyl-tRNA(Tyr) + AMP + diphosphate + H(+)</text>
        <dbReference type="Rhea" id="RHEA:10220"/>
        <dbReference type="Rhea" id="RHEA-COMP:9706"/>
        <dbReference type="Rhea" id="RHEA-COMP:9707"/>
        <dbReference type="ChEBI" id="CHEBI:15378"/>
        <dbReference type="ChEBI" id="CHEBI:30616"/>
        <dbReference type="ChEBI" id="CHEBI:33019"/>
        <dbReference type="ChEBI" id="CHEBI:58315"/>
        <dbReference type="ChEBI" id="CHEBI:78442"/>
        <dbReference type="ChEBI" id="CHEBI:78536"/>
        <dbReference type="ChEBI" id="CHEBI:456215"/>
        <dbReference type="EC" id="6.1.1.1"/>
    </reaction>
</comment>
<dbReference type="Pfam" id="PF00579">
    <property type="entry name" value="tRNA-synt_1b"/>
    <property type="match status" value="1"/>
</dbReference>
<evidence type="ECO:0000256" key="9">
    <source>
        <dbReference type="ARBA" id="ARBA00022917"/>
    </source>
</evidence>
<dbReference type="InterPro" id="IPR050489">
    <property type="entry name" value="Tyr-tRNA_synthase"/>
</dbReference>
<feature type="region of interest" description="Disordered" evidence="14">
    <location>
        <begin position="1"/>
        <end position="121"/>
    </location>
</feature>
<dbReference type="PANTHER" id="PTHR46264">
    <property type="entry name" value="TYROSINE-TRNA LIGASE"/>
    <property type="match status" value="1"/>
</dbReference>
<dbReference type="GO" id="GO:0004831">
    <property type="term" value="F:tyrosine-tRNA ligase activity"/>
    <property type="evidence" value="ECO:0007669"/>
    <property type="project" value="UniProtKB-EC"/>
</dbReference>
<accession>A0A1D1YX87</accession>
<dbReference type="InterPro" id="IPR014729">
    <property type="entry name" value="Rossmann-like_a/b/a_fold"/>
</dbReference>
<feature type="compositionally biased region" description="Basic residues" evidence="14">
    <location>
        <begin position="16"/>
        <end position="38"/>
    </location>
</feature>
<evidence type="ECO:0000256" key="8">
    <source>
        <dbReference type="ARBA" id="ARBA00022840"/>
    </source>
</evidence>
<keyword evidence="9 13" id="KW-0648">Protein biosynthesis</keyword>
<evidence type="ECO:0000256" key="2">
    <source>
        <dbReference type="ARBA" id="ARBA00004514"/>
    </source>
</evidence>
<dbReference type="SUPFAM" id="SSF52374">
    <property type="entry name" value="Nucleotidylyl transferase"/>
    <property type="match status" value="1"/>
</dbReference>
<evidence type="ECO:0000256" key="10">
    <source>
        <dbReference type="ARBA" id="ARBA00023146"/>
    </source>
</evidence>
<comment type="function">
    <text evidence="1">Catalyzes the attachment of tyrosine to tRNA(Tyr) in a two-step reaction: tyrosine is first activated by ATP to form Tyr-AMP and then transferred to the acceptor end of tRNA(Tyr).</text>
</comment>
<protein>
    <recommendedName>
        <fullName evidence="4">tyrosine--tRNA ligase</fullName>
        <ecNumber evidence="4">6.1.1.1</ecNumber>
    </recommendedName>
    <alternativeName>
        <fullName evidence="11">Tyrosyl-tRNA synthetase</fullName>
    </alternativeName>
</protein>
<feature type="compositionally biased region" description="Pro residues" evidence="14">
    <location>
        <begin position="57"/>
        <end position="70"/>
    </location>
</feature>
<feature type="compositionally biased region" description="Polar residues" evidence="14">
    <location>
        <begin position="1"/>
        <end position="10"/>
    </location>
</feature>
<evidence type="ECO:0000256" key="12">
    <source>
        <dbReference type="ARBA" id="ARBA00048248"/>
    </source>
</evidence>
<dbReference type="AlphaFoldDB" id="A0A1D1YX87"/>
<dbReference type="EC" id="6.1.1.1" evidence="4"/>
<dbReference type="FunFam" id="3.40.50.620:FF:000103">
    <property type="entry name" value="tyrosine--tRNA ligase 1, cytoplasmic"/>
    <property type="match status" value="1"/>
</dbReference>
<keyword evidence="10 13" id="KW-0030">Aminoacyl-tRNA synthetase</keyword>
<gene>
    <name evidence="15" type="primary">YARS_4</name>
    <name evidence="15" type="ORF">g.102886</name>
</gene>
<comment type="subcellular location">
    <subcellularLocation>
        <location evidence="2">Cytoplasm</location>
        <location evidence="2">Cytosol</location>
    </subcellularLocation>
</comment>
<evidence type="ECO:0000256" key="4">
    <source>
        <dbReference type="ARBA" id="ARBA00013160"/>
    </source>
</evidence>
<reference evidence="15" key="1">
    <citation type="submission" date="2015-07" db="EMBL/GenBank/DDBJ databases">
        <title>Transcriptome Assembly of Anthurium amnicola.</title>
        <authorList>
            <person name="Suzuki J."/>
        </authorList>
    </citation>
    <scope>NUCLEOTIDE SEQUENCE</scope>
</reference>
<dbReference type="EMBL" id="GDJX01008710">
    <property type="protein sequence ID" value="JAT59226.1"/>
    <property type="molecule type" value="Transcribed_RNA"/>
</dbReference>
<comment type="similarity">
    <text evidence="3 13">Belongs to the class-I aminoacyl-tRNA synthetase family.</text>
</comment>
<organism evidence="15">
    <name type="scientific">Anthurium amnicola</name>
    <dbReference type="NCBI Taxonomy" id="1678845"/>
    <lineage>
        <taxon>Eukaryota</taxon>
        <taxon>Viridiplantae</taxon>
        <taxon>Streptophyta</taxon>
        <taxon>Embryophyta</taxon>
        <taxon>Tracheophyta</taxon>
        <taxon>Spermatophyta</taxon>
        <taxon>Magnoliopsida</taxon>
        <taxon>Liliopsida</taxon>
        <taxon>Araceae</taxon>
        <taxon>Pothoideae</taxon>
        <taxon>Potheae</taxon>
        <taxon>Anthurium</taxon>
    </lineage>
</organism>
<evidence type="ECO:0000256" key="5">
    <source>
        <dbReference type="ARBA" id="ARBA00022490"/>
    </source>
</evidence>
<dbReference type="PANTHER" id="PTHR46264:SF4">
    <property type="entry name" value="TYROSINE--TRNA LIGASE, CYTOPLASMIC"/>
    <property type="match status" value="1"/>
</dbReference>
<evidence type="ECO:0000256" key="1">
    <source>
        <dbReference type="ARBA" id="ARBA00002025"/>
    </source>
</evidence>
<evidence type="ECO:0000256" key="13">
    <source>
        <dbReference type="RuleBase" id="RU363036"/>
    </source>
</evidence>
<evidence type="ECO:0000256" key="11">
    <source>
        <dbReference type="ARBA" id="ARBA00033323"/>
    </source>
</evidence>
<keyword evidence="5" id="KW-0963">Cytoplasm</keyword>
<dbReference type="GO" id="GO:0006437">
    <property type="term" value="P:tyrosyl-tRNA aminoacylation"/>
    <property type="evidence" value="ECO:0007669"/>
    <property type="project" value="TreeGrafter"/>
</dbReference>
<proteinExistence type="inferred from homology"/>
<dbReference type="GO" id="GO:0005524">
    <property type="term" value="F:ATP binding"/>
    <property type="evidence" value="ECO:0007669"/>
    <property type="project" value="UniProtKB-KW"/>
</dbReference>
<dbReference type="FunFam" id="3.40.50.620:FF:000085">
    <property type="entry name" value="Tyrosine--tRNA ligase 1 cytoplasmic"/>
    <property type="match status" value="1"/>
</dbReference>
<evidence type="ECO:0000313" key="15">
    <source>
        <dbReference type="EMBL" id="JAT59226.1"/>
    </source>
</evidence>
<name>A0A1D1YX87_9ARAE</name>
<evidence type="ECO:0000256" key="6">
    <source>
        <dbReference type="ARBA" id="ARBA00022598"/>
    </source>
</evidence>
<evidence type="ECO:0000256" key="3">
    <source>
        <dbReference type="ARBA" id="ARBA00005594"/>
    </source>
</evidence>
<feature type="non-terminal residue" evidence="15">
    <location>
        <position position="1"/>
    </location>
</feature>
<keyword evidence="7 13" id="KW-0547">Nucleotide-binding</keyword>
<dbReference type="Gene3D" id="3.40.50.620">
    <property type="entry name" value="HUPs"/>
    <property type="match status" value="2"/>
</dbReference>
<evidence type="ECO:0000256" key="7">
    <source>
        <dbReference type="ARBA" id="ARBA00022741"/>
    </source>
</evidence>
<dbReference type="InterPro" id="IPR002305">
    <property type="entry name" value="aa-tRNA-synth_Ic"/>
</dbReference>
<dbReference type="GO" id="GO:0005829">
    <property type="term" value="C:cytosol"/>
    <property type="evidence" value="ECO:0007669"/>
    <property type="project" value="UniProtKB-SubCell"/>
</dbReference>
<dbReference type="NCBIfam" id="NF006330">
    <property type="entry name" value="PRK08560.1"/>
    <property type="match status" value="1"/>
</dbReference>
<sequence length="478" mass="53320">ATPSNPTNPHKTLITPRRRSSPSHPQIRRLPPHLRQRQRPPPSPSPAAPAGCSSIPPRQPPSSRPSPAVPVPASISGGRDRPSSSMADEAEVTPIPTTIADNDDPTPAGPLTSPPPQAGPSLAEAFAAGMTLDEKFDLVRSIGEECITDDELRNLLARKPNPICYDGFEPSGRMHIAQGVMKAINVNKLTSVGCSVKIWIADWFAQLNNKMGGDLKKIQTTGRYFIEIWKAVGMKLDNVEFLWTSEEINKQPNEYWTLVMDIARRNNLPRIIRCCQIMGRNEQDDLTAAQIMYPCMQCADIFYLKADICQLGMDQRKVNVLAREYCDAIKRRNKPIILSHHMLPGLQEGQEKMSKSDPSSAIFMEDEEGEVNLKIKKAFCPPKVVEANPCLEYIKYIVFPWFQKFEVLRDAKNGGNKTFDSMEELITDYASGALHPGDLKPALSKALNQILQPVRDHFKSNSEAKELLKTVKSYKVTR</sequence>
<keyword evidence="6 13" id="KW-0436">Ligase</keyword>
<keyword evidence="8 13" id="KW-0067">ATP-binding</keyword>
<evidence type="ECO:0000256" key="14">
    <source>
        <dbReference type="SAM" id="MobiDB-lite"/>
    </source>
</evidence>